<dbReference type="Gene3D" id="3.40.50.300">
    <property type="entry name" value="P-loop containing nucleotide triphosphate hydrolases"/>
    <property type="match status" value="1"/>
</dbReference>
<reference evidence="5 6" key="1">
    <citation type="submission" date="2016-11" db="EMBL/GenBank/DDBJ databases">
        <authorList>
            <person name="Jaros S."/>
            <person name="Januszkiewicz K."/>
            <person name="Wedrychowicz H."/>
        </authorList>
    </citation>
    <scope>NUCLEOTIDE SEQUENCE [LARGE SCALE GENOMIC DNA]</scope>
    <source>
        <strain evidence="5 6">DSM 24574</strain>
    </source>
</reference>
<dbReference type="EMBL" id="FQWQ01000005">
    <property type="protein sequence ID" value="SHH92777.1"/>
    <property type="molecule type" value="Genomic_DNA"/>
</dbReference>
<dbReference type="InterPro" id="IPR003439">
    <property type="entry name" value="ABC_transporter-like_ATP-bd"/>
</dbReference>
<dbReference type="Proteomes" id="UP000184212">
    <property type="component" value="Unassembled WGS sequence"/>
</dbReference>
<dbReference type="GO" id="GO:0005524">
    <property type="term" value="F:ATP binding"/>
    <property type="evidence" value="ECO:0007669"/>
    <property type="project" value="UniProtKB-KW"/>
</dbReference>
<gene>
    <name evidence="5" type="ORF">SAMN04488109_6163</name>
</gene>
<dbReference type="InterPro" id="IPR027417">
    <property type="entry name" value="P-loop_NTPase"/>
</dbReference>
<evidence type="ECO:0000256" key="3">
    <source>
        <dbReference type="ARBA" id="ARBA00022840"/>
    </source>
</evidence>
<dbReference type="GO" id="GO:0016887">
    <property type="term" value="F:ATP hydrolysis activity"/>
    <property type="evidence" value="ECO:0007669"/>
    <property type="project" value="InterPro"/>
</dbReference>
<dbReference type="OrthoDB" id="9782239at2"/>
<evidence type="ECO:0000313" key="6">
    <source>
        <dbReference type="Proteomes" id="UP000184212"/>
    </source>
</evidence>
<evidence type="ECO:0000259" key="4">
    <source>
        <dbReference type="PROSITE" id="PS50893"/>
    </source>
</evidence>
<dbReference type="PROSITE" id="PS50893">
    <property type="entry name" value="ABC_TRANSPORTER_2"/>
    <property type="match status" value="1"/>
</dbReference>
<dbReference type="InterPro" id="IPR003593">
    <property type="entry name" value="AAA+_ATPase"/>
</dbReference>
<dbReference type="Pfam" id="PF00005">
    <property type="entry name" value="ABC_tran"/>
    <property type="match status" value="1"/>
</dbReference>
<organism evidence="5 6">
    <name type="scientific">Chryseolinea serpens</name>
    <dbReference type="NCBI Taxonomy" id="947013"/>
    <lineage>
        <taxon>Bacteria</taxon>
        <taxon>Pseudomonadati</taxon>
        <taxon>Bacteroidota</taxon>
        <taxon>Cytophagia</taxon>
        <taxon>Cytophagales</taxon>
        <taxon>Fulvivirgaceae</taxon>
        <taxon>Chryseolinea</taxon>
    </lineage>
</organism>
<dbReference type="RefSeq" id="WP_073142259.1">
    <property type="nucleotide sequence ID" value="NZ_FQWQ01000005.1"/>
</dbReference>
<proteinExistence type="predicted"/>
<dbReference type="PANTHER" id="PTHR43023:SF6">
    <property type="entry name" value="INTERMEMBRANE PHOSPHOLIPID TRANSPORT SYSTEM ATP-BINDING PROTEIN MLAF"/>
    <property type="match status" value="1"/>
</dbReference>
<keyword evidence="2" id="KW-0547">Nucleotide-binding</keyword>
<dbReference type="SUPFAM" id="SSF52540">
    <property type="entry name" value="P-loop containing nucleoside triphosphate hydrolases"/>
    <property type="match status" value="1"/>
</dbReference>
<dbReference type="SMART" id="SM00382">
    <property type="entry name" value="AAA"/>
    <property type="match status" value="1"/>
</dbReference>
<dbReference type="PANTHER" id="PTHR43023">
    <property type="entry name" value="PROTEIN TRIGALACTOSYLDIACYLGLYCEROL 3, CHLOROPLASTIC"/>
    <property type="match status" value="1"/>
</dbReference>
<feature type="domain" description="ABC transporter" evidence="4">
    <location>
        <begin position="21"/>
        <end position="258"/>
    </location>
</feature>
<dbReference type="STRING" id="947013.SAMN04488109_6163"/>
<dbReference type="AlphaFoldDB" id="A0A1M5WYY8"/>
<dbReference type="InterPro" id="IPR017871">
    <property type="entry name" value="ABC_transporter-like_CS"/>
</dbReference>
<keyword evidence="1" id="KW-0813">Transport</keyword>
<protein>
    <submittedName>
        <fullName evidence="5">Phospholipid/cholesterol/gamma-HCH transport system ATP-binding protein</fullName>
    </submittedName>
</protein>
<evidence type="ECO:0000256" key="2">
    <source>
        <dbReference type="ARBA" id="ARBA00022741"/>
    </source>
</evidence>
<name>A0A1M5WYY8_9BACT</name>
<keyword evidence="3 5" id="KW-0067">ATP-binding</keyword>
<dbReference type="PROSITE" id="PS00211">
    <property type="entry name" value="ABC_TRANSPORTER_1"/>
    <property type="match status" value="1"/>
</dbReference>
<accession>A0A1M5WYY8</accession>
<sequence>MRPQTDTIIDSKPDTRGKVVVEMQHVHKSFGDRDVLTDFNLQLFERENLVILGKSGSGKSVAIKIMVGLLKPDSGSINVLGYDVPNLSNKELNELRLQIGFSFQLSALYDSMSVRENLEFPLKRNLGIYDRQQLNEKVMSALQDVGLESARDMNPAELSGGMKKRIGIARTLILNPKIMLYDEPTAGLDPVTSGEINELILRVRDKYNTSSIIITHDISCARQTSDRIVGLFDGRNKVGGTFDELKKQNAPDLQPFFNY</sequence>
<keyword evidence="6" id="KW-1185">Reference proteome</keyword>
<evidence type="ECO:0000256" key="1">
    <source>
        <dbReference type="ARBA" id="ARBA00022448"/>
    </source>
</evidence>
<evidence type="ECO:0000313" key="5">
    <source>
        <dbReference type="EMBL" id="SHH92777.1"/>
    </source>
</evidence>